<reference evidence="2" key="1">
    <citation type="submission" date="2023-07" db="EMBL/GenBank/DDBJ databases">
        <authorList>
            <consortium name="CYATHOMIX"/>
        </authorList>
    </citation>
    <scope>NUCLEOTIDE SEQUENCE</scope>
    <source>
        <strain evidence="2">N/A</strain>
    </source>
</reference>
<accession>A0AA36GMN9</accession>
<name>A0AA36GMN9_CYLNA</name>
<proteinExistence type="predicted"/>
<evidence type="ECO:0000313" key="3">
    <source>
        <dbReference type="Proteomes" id="UP001176961"/>
    </source>
</evidence>
<dbReference type="Proteomes" id="UP001176961">
    <property type="component" value="Unassembled WGS sequence"/>
</dbReference>
<organism evidence="2 3">
    <name type="scientific">Cylicocyclus nassatus</name>
    <name type="common">Nematode worm</name>
    <dbReference type="NCBI Taxonomy" id="53992"/>
    <lineage>
        <taxon>Eukaryota</taxon>
        <taxon>Metazoa</taxon>
        <taxon>Ecdysozoa</taxon>
        <taxon>Nematoda</taxon>
        <taxon>Chromadorea</taxon>
        <taxon>Rhabditida</taxon>
        <taxon>Rhabditina</taxon>
        <taxon>Rhabditomorpha</taxon>
        <taxon>Strongyloidea</taxon>
        <taxon>Strongylidae</taxon>
        <taxon>Cylicocyclus</taxon>
    </lineage>
</organism>
<gene>
    <name evidence="2" type="ORF">CYNAS_LOCUS6893</name>
</gene>
<dbReference type="AlphaFoldDB" id="A0AA36GMN9"/>
<feature type="compositionally biased region" description="Low complexity" evidence="1">
    <location>
        <begin position="120"/>
        <end position="188"/>
    </location>
</feature>
<comment type="caution">
    <text evidence="2">The sequence shown here is derived from an EMBL/GenBank/DDBJ whole genome shotgun (WGS) entry which is preliminary data.</text>
</comment>
<protein>
    <submittedName>
        <fullName evidence="2">Uncharacterized protein</fullName>
    </submittedName>
</protein>
<evidence type="ECO:0000256" key="1">
    <source>
        <dbReference type="SAM" id="MobiDB-lite"/>
    </source>
</evidence>
<dbReference type="EMBL" id="CATQJL010000112">
    <property type="protein sequence ID" value="CAJ0594910.1"/>
    <property type="molecule type" value="Genomic_DNA"/>
</dbReference>
<keyword evidence="3" id="KW-1185">Reference proteome</keyword>
<evidence type="ECO:0000313" key="2">
    <source>
        <dbReference type="EMBL" id="CAJ0594910.1"/>
    </source>
</evidence>
<feature type="region of interest" description="Disordered" evidence="1">
    <location>
        <begin position="116"/>
        <end position="199"/>
    </location>
</feature>
<feature type="region of interest" description="Disordered" evidence="1">
    <location>
        <begin position="1"/>
        <end position="26"/>
    </location>
</feature>
<sequence length="199" mass="21601">MATSSSDASAASEASSSSGATSTTTEANVIDEELLKLCKKMNDSSTKYACKRDGKHFSKVSECESHCRDRPELCRLEHIDNEDKLICVRNRSISYDVWDQRKCEEECSEIQIRGSPLPKTTTVTTSSTEAGSSTEAETTTSETTTTTEATTPTLTTTTSTTTTTTNTTETPILSSITTTSSEVTTTEPMTPPRSKLIYF</sequence>